<dbReference type="EMBL" id="OX395127">
    <property type="protein sequence ID" value="CAI5765189.1"/>
    <property type="molecule type" value="Genomic_DNA"/>
</dbReference>
<evidence type="ECO:0000313" key="2">
    <source>
        <dbReference type="EMBL" id="CAI5765189.1"/>
    </source>
</evidence>
<feature type="region of interest" description="Disordered" evidence="1">
    <location>
        <begin position="1"/>
        <end position="20"/>
    </location>
</feature>
<evidence type="ECO:0000256" key="1">
    <source>
        <dbReference type="SAM" id="MobiDB-lite"/>
    </source>
</evidence>
<accession>A0AA35NVF0</accession>
<organism evidence="2 3">
    <name type="scientific">Podarcis lilfordi</name>
    <name type="common">Lilford's wall lizard</name>
    <dbReference type="NCBI Taxonomy" id="74358"/>
    <lineage>
        <taxon>Eukaryota</taxon>
        <taxon>Metazoa</taxon>
        <taxon>Chordata</taxon>
        <taxon>Craniata</taxon>
        <taxon>Vertebrata</taxon>
        <taxon>Euteleostomi</taxon>
        <taxon>Lepidosauria</taxon>
        <taxon>Squamata</taxon>
        <taxon>Bifurcata</taxon>
        <taxon>Unidentata</taxon>
        <taxon>Episquamata</taxon>
        <taxon>Laterata</taxon>
        <taxon>Lacertibaenia</taxon>
        <taxon>Lacertidae</taxon>
        <taxon>Podarcis</taxon>
    </lineage>
</organism>
<feature type="compositionally biased region" description="Polar residues" evidence="1">
    <location>
        <begin position="139"/>
        <end position="154"/>
    </location>
</feature>
<dbReference type="AlphaFoldDB" id="A0AA35NVF0"/>
<keyword evidence="3" id="KW-1185">Reference proteome</keyword>
<protein>
    <submittedName>
        <fullName evidence="2">Uncharacterized protein</fullName>
    </submittedName>
</protein>
<evidence type="ECO:0000313" key="3">
    <source>
        <dbReference type="Proteomes" id="UP001178461"/>
    </source>
</evidence>
<feature type="compositionally biased region" description="Polar residues" evidence="1">
    <location>
        <begin position="71"/>
        <end position="83"/>
    </location>
</feature>
<name>A0AA35NVF0_9SAUR</name>
<feature type="compositionally biased region" description="Low complexity" evidence="1">
    <location>
        <begin position="102"/>
        <end position="117"/>
    </location>
</feature>
<sequence length="272" mass="28986">MPPKNNQQASSRKGSKGATQTDALVPVMPCNPQAFAQFFAAFETFYRQCRPGAIPLPAPLPASQDYIPDTIPSNQERPSTSASRPGIAPPGPAAVSPHRTRSQSALSLGSNSDSSGGRAPSGGANNTNSHQDIGMPSLFQDSSQQLTTVEGDSGSSDKEEQQGHQDTPATVQMVADAVQQGGKRKSKRKHTAKKGKKSRKSDSEDESGTSFSDSDSDAPMEDYWGQGGDISGLPLWVHERRANSHRKSFNGSLEWKEGGVGGRCKNIHQCVH</sequence>
<feature type="compositionally biased region" description="Basic residues" evidence="1">
    <location>
        <begin position="182"/>
        <end position="199"/>
    </location>
</feature>
<proteinExistence type="predicted"/>
<reference evidence="2" key="1">
    <citation type="submission" date="2022-12" db="EMBL/GenBank/DDBJ databases">
        <authorList>
            <person name="Alioto T."/>
            <person name="Alioto T."/>
            <person name="Gomez Garrido J."/>
        </authorList>
    </citation>
    <scope>NUCLEOTIDE SEQUENCE</scope>
</reference>
<gene>
    <name evidence="2" type="ORF">PODLI_1B042041</name>
</gene>
<feature type="region of interest" description="Disordered" evidence="1">
    <location>
        <begin position="51"/>
        <end position="225"/>
    </location>
</feature>
<dbReference type="Proteomes" id="UP001178461">
    <property type="component" value="Chromosome 2"/>
</dbReference>